<dbReference type="SUPFAM" id="SSF56672">
    <property type="entry name" value="DNA/RNA polymerases"/>
    <property type="match status" value="1"/>
</dbReference>
<reference evidence="3 4" key="1">
    <citation type="submission" date="2019-10" db="EMBL/GenBank/DDBJ databases">
        <title>Assembly and Annotation for the nematode Trichostrongylus colubriformis.</title>
        <authorList>
            <person name="Martin J."/>
        </authorList>
    </citation>
    <scope>NUCLEOTIDE SEQUENCE [LARGE SCALE GENOMIC DNA]</scope>
    <source>
        <strain evidence="3">G859</strain>
        <tissue evidence="3">Whole worm</tissue>
    </source>
</reference>
<sequence length="1534" mass="173135">MDDSRMGCEREIIRKNVKDSPMGCSGSNSSATTSSNDSSLPRGDSNGLNEPSAQSQEMYRSKSASWKEHEIDKLLSLVERLRTATGRVRWVEVEKAFSDARQHDDPIRSAESLRAAYARILRQRRTVHERGPTQEGGTSSSCQTEELSGKAGPETSREASEVVDGGRSPPTNHTITNSVIEQQPSPAVLRATSRDSGREISRNPELHRRRGALWTETEHVKLESLVLRLRQADGRVPWDELGSAWESSRGADEPRRTAASLRTAYAKLAKRPRREAQGVPADAVEQITSSHESRSYNNEREMTAVAQPDDGDDVPNQASARHEPGTPCQSLAGITEQDIQQTGDAPVSPVESSTSGPTESSESSNADRALEAQLRERFNHYYRVAIDSRDRHPIRRPKGEIPEGILRLGNQILSEKLGSRNSTNKRTLTALNAAVYAVGRAITTLMLDDEHEKAGKAYQKLREAKTLRDSLLRTISVLTHELSRRKAGNGGAPTKQYLELARVHRVTKTVEVQRLLIRFKDELNIVNSDIKTKQDALRRLRERQRGYPAVAREPRGRESDVPVAEVREHWKSIIGESQPFHPSDDLKTWARSEQRTSFRGDLGLSEDSWANIFAKVKPWKATGPDGIQGFWWKKLPEAKRRLKAWCENALRAPHKIIPRWLCRGKVVLIPKGSSNGQGPGDFRPIACLNTCYKILTAMVAQQILQCIGDALPREQVALRKGVWGCTHAHILDQTICKDALRRKNALHTLWVDMTKAFDSVSHGAIKWILARIGVASPTRRLLSVIMSKQSVRYCGFQNGKLVKSEPLEVRRGVMQGDTLSPLLFCVAITPISKWLRDNVCPYRTSTGLLTLADGPLEINHLFYMDDLKVYSPRWDDIVKAKEGIQKVAGELGLRMNPNKCAVHSLHMPAPGNMTAGMDEIPILGSSSLYKYLGAEQNTLISMDHLWTRVSESALSTARRIMLSNLAVRQKVNGYNQVVIPKLKYAISCVIYGTGKLGTMRKQARVFDESVRKLLAESHMRFGHSCVPRLYVNKEEGGLGLKSAEEEMEHTIVYTWCYLASHPDLRVPYHLCESLRSSNKRSLTSDFNSVLTENRLENEVTRLAQACIRVKERTFETATNAARAISSLVHERWSHTRMHEWQQREVASRVIRNNEADEEPFICKKDSFLWSQVGWVSSEVLRNVWAAQEGSLPTKGSASGQSIWPNSNQLCRMRCPAKETAEHIVSACNHWRTNIMLERHDDVARVIYHALKRKYGKLGTMRKQARVFDESVRKLLAESHMRFGHSCVPRLYVNKEEGGLGLKSAEEEMEHTIVYTWCYLASHPDLRVPYHLCESLRSSNKRSLTSDFNSVLTENRLENEVTRLAQACIRVKERTFETATNAARAISSLVHERWSHTRMHEWQQREVASRVIRNNEADEEPFICKKDSFLWSQVGWVSSEVLRNVWAAQEGSLPTKGSASGQSIWPNSNQLCRMRCPAKETAEHIVSACNHWRTNIMLERHDDVARVIYHALKRKYGLTSRVSNTHVPHIVEGDQ</sequence>
<feature type="region of interest" description="Disordered" evidence="1">
    <location>
        <begin position="269"/>
        <end position="367"/>
    </location>
</feature>
<organism evidence="3 4">
    <name type="scientific">Trichostrongylus colubriformis</name>
    <name type="common">Black scour worm</name>
    <dbReference type="NCBI Taxonomy" id="6319"/>
    <lineage>
        <taxon>Eukaryota</taxon>
        <taxon>Metazoa</taxon>
        <taxon>Ecdysozoa</taxon>
        <taxon>Nematoda</taxon>
        <taxon>Chromadorea</taxon>
        <taxon>Rhabditida</taxon>
        <taxon>Rhabditina</taxon>
        <taxon>Rhabditomorpha</taxon>
        <taxon>Strongyloidea</taxon>
        <taxon>Trichostrongylidae</taxon>
        <taxon>Trichostrongylus</taxon>
    </lineage>
</organism>
<feature type="compositionally biased region" description="Polar residues" evidence="1">
    <location>
        <begin position="169"/>
        <end position="185"/>
    </location>
</feature>
<dbReference type="PANTHER" id="PTHR35450:SF2">
    <property type="entry name" value="REVERSE TRANSCRIPTASE DOMAIN-CONTAINING PROTEIN"/>
    <property type="match status" value="1"/>
</dbReference>
<feature type="region of interest" description="Disordered" evidence="1">
    <location>
        <begin position="124"/>
        <end position="204"/>
    </location>
</feature>
<dbReference type="CDD" id="cd01650">
    <property type="entry name" value="RT_nLTR_like"/>
    <property type="match status" value="1"/>
</dbReference>
<dbReference type="PROSITE" id="PS50878">
    <property type="entry name" value="RT_POL"/>
    <property type="match status" value="1"/>
</dbReference>
<protein>
    <recommendedName>
        <fullName evidence="2">Reverse transcriptase domain-containing protein</fullName>
    </recommendedName>
</protein>
<evidence type="ECO:0000313" key="3">
    <source>
        <dbReference type="EMBL" id="KAK5982613.1"/>
    </source>
</evidence>
<dbReference type="PANTHER" id="PTHR35450">
    <property type="entry name" value="REVERSE TRANSCRIPTASE DOMAIN-CONTAINING PROTEIN"/>
    <property type="match status" value="1"/>
</dbReference>
<feature type="compositionally biased region" description="Low complexity" evidence="1">
    <location>
        <begin position="346"/>
        <end position="364"/>
    </location>
</feature>
<dbReference type="Proteomes" id="UP001331761">
    <property type="component" value="Unassembled WGS sequence"/>
</dbReference>
<feature type="compositionally biased region" description="Polar residues" evidence="1">
    <location>
        <begin position="46"/>
        <end position="64"/>
    </location>
</feature>
<dbReference type="InterPro" id="IPR043502">
    <property type="entry name" value="DNA/RNA_pol_sf"/>
</dbReference>
<feature type="domain" description="Reverse transcriptase" evidence="2">
    <location>
        <begin position="650"/>
        <end position="936"/>
    </location>
</feature>
<feature type="compositionally biased region" description="Basic and acidic residues" evidence="1">
    <location>
        <begin position="291"/>
        <end position="302"/>
    </location>
</feature>
<dbReference type="InterPro" id="IPR000477">
    <property type="entry name" value="RT_dom"/>
</dbReference>
<dbReference type="EMBL" id="WIXE01004901">
    <property type="protein sequence ID" value="KAK5982613.1"/>
    <property type="molecule type" value="Genomic_DNA"/>
</dbReference>
<evidence type="ECO:0000259" key="2">
    <source>
        <dbReference type="PROSITE" id="PS50878"/>
    </source>
</evidence>
<evidence type="ECO:0000313" key="4">
    <source>
        <dbReference type="Proteomes" id="UP001331761"/>
    </source>
</evidence>
<feature type="non-terminal residue" evidence="3">
    <location>
        <position position="1534"/>
    </location>
</feature>
<accession>A0AAN8GCS6</accession>
<dbReference type="Pfam" id="PF00078">
    <property type="entry name" value="RVT_1"/>
    <property type="match status" value="1"/>
</dbReference>
<name>A0AAN8GCS6_TRICO</name>
<comment type="caution">
    <text evidence="3">The sequence shown here is derived from an EMBL/GenBank/DDBJ whole genome shotgun (WGS) entry which is preliminary data.</text>
</comment>
<keyword evidence="4" id="KW-1185">Reference proteome</keyword>
<feature type="compositionally biased region" description="Basic and acidic residues" evidence="1">
    <location>
        <begin position="1"/>
        <end position="18"/>
    </location>
</feature>
<feature type="compositionally biased region" description="Low complexity" evidence="1">
    <location>
        <begin position="25"/>
        <end position="39"/>
    </location>
</feature>
<gene>
    <name evidence="3" type="ORF">GCK32_018177</name>
</gene>
<proteinExistence type="predicted"/>
<feature type="compositionally biased region" description="Polar residues" evidence="1">
    <location>
        <begin position="135"/>
        <end position="146"/>
    </location>
</feature>
<feature type="compositionally biased region" description="Basic and acidic residues" evidence="1">
    <location>
        <begin position="192"/>
        <end position="204"/>
    </location>
</feature>
<evidence type="ECO:0000256" key="1">
    <source>
        <dbReference type="SAM" id="MobiDB-lite"/>
    </source>
</evidence>
<feature type="region of interest" description="Disordered" evidence="1">
    <location>
        <begin position="1"/>
        <end position="65"/>
    </location>
</feature>